<feature type="transmembrane region" description="Helical" evidence="2">
    <location>
        <begin position="20"/>
        <end position="47"/>
    </location>
</feature>
<feature type="region of interest" description="Disordered" evidence="1">
    <location>
        <begin position="55"/>
        <end position="93"/>
    </location>
</feature>
<proteinExistence type="predicted"/>
<accession>A0ABD1XVS7</accession>
<gene>
    <name evidence="3" type="ORF">R1flu_024742</name>
</gene>
<name>A0ABD1XVS7_9MARC</name>
<evidence type="ECO:0000256" key="2">
    <source>
        <dbReference type="SAM" id="Phobius"/>
    </source>
</evidence>
<keyword evidence="4" id="KW-1185">Reference proteome</keyword>
<evidence type="ECO:0000313" key="4">
    <source>
        <dbReference type="Proteomes" id="UP001605036"/>
    </source>
</evidence>
<evidence type="ECO:0000313" key="3">
    <source>
        <dbReference type="EMBL" id="KAL2613050.1"/>
    </source>
</evidence>
<dbReference type="AlphaFoldDB" id="A0ABD1XVS7"/>
<protein>
    <submittedName>
        <fullName evidence="3">Uncharacterized protein</fullName>
    </submittedName>
</protein>
<keyword evidence="2" id="KW-0812">Transmembrane</keyword>
<organism evidence="3 4">
    <name type="scientific">Riccia fluitans</name>
    <dbReference type="NCBI Taxonomy" id="41844"/>
    <lineage>
        <taxon>Eukaryota</taxon>
        <taxon>Viridiplantae</taxon>
        <taxon>Streptophyta</taxon>
        <taxon>Embryophyta</taxon>
        <taxon>Marchantiophyta</taxon>
        <taxon>Marchantiopsida</taxon>
        <taxon>Marchantiidae</taxon>
        <taxon>Marchantiales</taxon>
        <taxon>Ricciaceae</taxon>
        <taxon>Riccia</taxon>
    </lineage>
</organism>
<evidence type="ECO:0000256" key="1">
    <source>
        <dbReference type="SAM" id="MobiDB-lite"/>
    </source>
</evidence>
<dbReference type="EMBL" id="JBHFFA010000007">
    <property type="protein sequence ID" value="KAL2613050.1"/>
    <property type="molecule type" value="Genomic_DNA"/>
</dbReference>
<dbReference type="Proteomes" id="UP001605036">
    <property type="component" value="Unassembled WGS sequence"/>
</dbReference>
<reference evidence="3 4" key="1">
    <citation type="submission" date="2024-09" db="EMBL/GenBank/DDBJ databases">
        <title>Chromosome-scale assembly of Riccia fluitans.</title>
        <authorList>
            <person name="Paukszto L."/>
            <person name="Sawicki J."/>
            <person name="Karawczyk K."/>
            <person name="Piernik-Szablinska J."/>
            <person name="Szczecinska M."/>
            <person name="Mazdziarz M."/>
        </authorList>
    </citation>
    <scope>NUCLEOTIDE SEQUENCE [LARGE SCALE GENOMIC DNA]</scope>
    <source>
        <strain evidence="3">Rf_01</strain>
        <tissue evidence="3">Aerial parts of the thallus</tissue>
    </source>
</reference>
<sequence length="191" mass="21037">MAFALALQSVTDLPDNHGRVLLTSTLFTIFFTVLLVGGTTPLCLTYLKIEMTRSSQSGGHGEEEANEPMPATTRIDTPVESSDEETPEGGDLGILERQKAKLQKKLRKLKKEYDVFPNRIEISAWLLAFVDLISCAGNYVHAKLRQGNLQRLKDGKQLAYTRKTKELTGTGNLVGGSSHYTVNAIRGRAKT</sequence>
<comment type="caution">
    <text evidence="3">The sequence shown here is derived from an EMBL/GenBank/DDBJ whole genome shotgun (WGS) entry which is preliminary data.</text>
</comment>
<keyword evidence="2" id="KW-1133">Transmembrane helix</keyword>
<keyword evidence="2" id="KW-0472">Membrane</keyword>